<accession>W9DSE1</accession>
<dbReference type="HOGENOM" id="CLU_2766764_0_0_11"/>
<evidence type="ECO:0000313" key="2">
    <source>
        <dbReference type="Proteomes" id="UP000054357"/>
    </source>
</evidence>
<organism evidence="1 2">
    <name type="scientific">Haloechinothrix halophila YIM 93223</name>
    <dbReference type="NCBI Taxonomy" id="592678"/>
    <lineage>
        <taxon>Bacteria</taxon>
        <taxon>Bacillati</taxon>
        <taxon>Actinomycetota</taxon>
        <taxon>Actinomycetes</taxon>
        <taxon>Pseudonocardiales</taxon>
        <taxon>Pseudonocardiaceae</taxon>
        <taxon>Haloechinothrix</taxon>
    </lineage>
</organism>
<comment type="caution">
    <text evidence="1">The sequence shown here is derived from an EMBL/GenBank/DDBJ whole genome shotgun (WGS) entry which is preliminary data.</text>
</comment>
<evidence type="ECO:0000313" key="1">
    <source>
        <dbReference type="EMBL" id="ETA66381.1"/>
    </source>
</evidence>
<keyword evidence="2" id="KW-1185">Reference proteome</keyword>
<sequence>MSSPSDHARQCLSARAVRNALHGPDVPSTAPVLVLGAGQQLTAVTEIFTEPDGTGGTRVVLVCEVSGHG</sequence>
<dbReference type="RefSeq" id="WP_157361687.1">
    <property type="nucleotide sequence ID" value="NZ_KI632509.1"/>
</dbReference>
<protein>
    <submittedName>
        <fullName evidence="1">Uncharacterized protein</fullName>
    </submittedName>
</protein>
<dbReference type="AlphaFoldDB" id="W9DSE1"/>
<gene>
    <name evidence="1" type="ORF">AmyhaDRAFT_0135</name>
</gene>
<proteinExistence type="predicted"/>
<name>W9DSE1_9PSEU</name>
<dbReference type="EMBL" id="AZAK01000001">
    <property type="protein sequence ID" value="ETA66381.1"/>
    <property type="molecule type" value="Genomic_DNA"/>
</dbReference>
<dbReference type="Proteomes" id="UP000054357">
    <property type="component" value="Unassembled WGS sequence"/>
</dbReference>
<dbReference type="PATRIC" id="fig|592678.3.peg.140"/>
<reference evidence="1 2" key="1">
    <citation type="submission" date="2013-08" db="EMBL/GenBank/DDBJ databases">
        <authorList>
            <consortium name="DOE Joint Genome Institute"/>
            <person name="Klenk H.-P."/>
            <person name="Huntemann M."/>
            <person name="Han J."/>
            <person name="Chen A."/>
            <person name="Kyrpides N."/>
            <person name="Mavromatis K."/>
            <person name="Markowitz V."/>
            <person name="Palaniappan K."/>
            <person name="Ivanova N."/>
            <person name="Schaumberg A."/>
            <person name="Pati A."/>
            <person name="Liolios K."/>
            <person name="Nordberg H.P."/>
            <person name="Cantor M.N."/>
            <person name="Hua S.X."/>
            <person name="Woyke T."/>
        </authorList>
    </citation>
    <scope>NUCLEOTIDE SEQUENCE [LARGE SCALE GENOMIC DNA]</scope>
    <source>
        <strain evidence="1 2">YIM 93223</strain>
    </source>
</reference>